<protein>
    <recommendedName>
        <fullName evidence="2">Nucleoside transporter/FeoB GTPase Gate domain-containing protein</fullName>
    </recommendedName>
</protein>
<dbReference type="PANTHER" id="PTHR35793">
    <property type="entry name" value="INNER MEMBRANE PROTEIN YJIG"/>
    <property type="match status" value="1"/>
</dbReference>
<keyword evidence="1" id="KW-1133">Transmembrane helix</keyword>
<dbReference type="RefSeq" id="WP_075359262.1">
    <property type="nucleotide sequence ID" value="NZ_MSRG01000065.1"/>
</dbReference>
<dbReference type="InterPro" id="IPR011642">
    <property type="entry name" value="Gate_dom"/>
</dbReference>
<evidence type="ECO:0000313" key="4">
    <source>
        <dbReference type="Proteomes" id="UP000195221"/>
    </source>
</evidence>
<sequence length="311" mass="32079">MEGVIEVVLHAGREAVDVSLYTLLPIMVVMMILLRLLEASGILDRVIRLVSPAAKPFGLTGIAVLAMVQISFVSFVAPLPTLALMEDRGTSDRHLAAALAAVLAMAPANALFPLAMLGLHSGETLLLSALGGIAAASVTYWLLGRSLSDTSQEVSDFERQASGEFSLLKSINVSGAEAIQIVINIIPMLLVSLVVVNTLQQVGAVQGLASLLAPALARMGVDPAFILPILTKYLAGSTALVGVVHDMSARGHLVPAVLSAGGAGFLLHPLDLPGLAILLSAGRRIRKTAVPAVVGGCIGIALRTVLGIAFG</sequence>
<dbReference type="GO" id="GO:0005886">
    <property type="term" value="C:plasma membrane"/>
    <property type="evidence" value="ECO:0007669"/>
    <property type="project" value="TreeGrafter"/>
</dbReference>
<gene>
    <name evidence="3" type="ORF">PAMC26577_10545</name>
</gene>
<evidence type="ECO:0000256" key="1">
    <source>
        <dbReference type="SAM" id="Phobius"/>
    </source>
</evidence>
<proteinExistence type="predicted"/>
<accession>A0A242MYI6</accession>
<dbReference type="AlphaFoldDB" id="A0A242MYI6"/>
<feature type="transmembrane region" description="Helical" evidence="1">
    <location>
        <begin position="124"/>
        <end position="143"/>
    </location>
</feature>
<feature type="domain" description="Nucleoside transporter/FeoB GTPase Gate" evidence="2">
    <location>
        <begin position="21"/>
        <end position="114"/>
    </location>
</feature>
<feature type="transmembrane region" description="Helical" evidence="1">
    <location>
        <begin position="290"/>
        <end position="310"/>
    </location>
</feature>
<organism evidence="3 4">
    <name type="scientific">Caballeronia sordidicola</name>
    <name type="common">Burkholderia sordidicola</name>
    <dbReference type="NCBI Taxonomy" id="196367"/>
    <lineage>
        <taxon>Bacteria</taxon>
        <taxon>Pseudomonadati</taxon>
        <taxon>Pseudomonadota</taxon>
        <taxon>Betaproteobacteria</taxon>
        <taxon>Burkholderiales</taxon>
        <taxon>Burkholderiaceae</taxon>
        <taxon>Caballeronia</taxon>
    </lineage>
</organism>
<reference evidence="3 4" key="1">
    <citation type="submission" date="2017-03" db="EMBL/GenBank/DDBJ databases">
        <title>Genome analysis of strain PAMC 26577.</title>
        <authorList>
            <person name="Oh H.-M."/>
            <person name="Yang J.-A."/>
        </authorList>
    </citation>
    <scope>NUCLEOTIDE SEQUENCE [LARGE SCALE GENOMIC DNA]</scope>
    <source>
        <strain evidence="3 4">PAMC 26577</strain>
    </source>
</reference>
<keyword evidence="1" id="KW-0812">Transmembrane</keyword>
<dbReference type="InterPro" id="IPR052549">
    <property type="entry name" value="SpmB"/>
</dbReference>
<dbReference type="EMBL" id="NBTZ01000036">
    <property type="protein sequence ID" value="OTP76499.1"/>
    <property type="molecule type" value="Genomic_DNA"/>
</dbReference>
<evidence type="ECO:0000259" key="2">
    <source>
        <dbReference type="Pfam" id="PF07670"/>
    </source>
</evidence>
<dbReference type="Pfam" id="PF07670">
    <property type="entry name" value="Gate"/>
    <property type="match status" value="1"/>
</dbReference>
<evidence type="ECO:0000313" key="3">
    <source>
        <dbReference type="EMBL" id="OTP76499.1"/>
    </source>
</evidence>
<keyword evidence="1" id="KW-0472">Membrane</keyword>
<feature type="transmembrane region" description="Helical" evidence="1">
    <location>
        <begin position="18"/>
        <end position="37"/>
    </location>
</feature>
<feature type="transmembrane region" description="Helical" evidence="1">
    <location>
        <begin position="57"/>
        <end position="77"/>
    </location>
</feature>
<dbReference type="Proteomes" id="UP000195221">
    <property type="component" value="Unassembled WGS sequence"/>
</dbReference>
<name>A0A242MYI6_CABSO</name>
<feature type="transmembrane region" description="Helical" evidence="1">
    <location>
        <begin position="97"/>
        <end position="117"/>
    </location>
</feature>
<dbReference type="PANTHER" id="PTHR35793:SF2">
    <property type="entry name" value="INNER MEMBRANE PROTEIN YJIG"/>
    <property type="match status" value="1"/>
</dbReference>
<feature type="transmembrane region" description="Helical" evidence="1">
    <location>
        <begin position="253"/>
        <end position="278"/>
    </location>
</feature>
<feature type="transmembrane region" description="Helical" evidence="1">
    <location>
        <begin position="178"/>
        <end position="199"/>
    </location>
</feature>
<comment type="caution">
    <text evidence="3">The sequence shown here is derived from an EMBL/GenBank/DDBJ whole genome shotgun (WGS) entry which is preliminary data.</text>
</comment>